<name>A0A1T4U4R7_9BACT</name>
<dbReference type="EMBL" id="FUWZ01000009">
    <property type="protein sequence ID" value="SKA47752.1"/>
    <property type="molecule type" value="Genomic_DNA"/>
</dbReference>
<sequence length="32" mass="3537">MQASRFQLVFVHSRLLFGSICLKSGKQATIVA</sequence>
<organism evidence="1 2">
    <name type="scientific">Chitinophaga eiseniae</name>
    <dbReference type="NCBI Taxonomy" id="634771"/>
    <lineage>
        <taxon>Bacteria</taxon>
        <taxon>Pseudomonadati</taxon>
        <taxon>Bacteroidota</taxon>
        <taxon>Chitinophagia</taxon>
        <taxon>Chitinophagales</taxon>
        <taxon>Chitinophagaceae</taxon>
        <taxon>Chitinophaga</taxon>
    </lineage>
</organism>
<protein>
    <submittedName>
        <fullName evidence="1">Uncharacterized protein</fullName>
    </submittedName>
</protein>
<evidence type="ECO:0000313" key="2">
    <source>
        <dbReference type="Proteomes" id="UP000190367"/>
    </source>
</evidence>
<keyword evidence="2" id="KW-1185">Reference proteome</keyword>
<reference evidence="2" key="1">
    <citation type="submission" date="2017-02" db="EMBL/GenBank/DDBJ databases">
        <authorList>
            <person name="Varghese N."/>
            <person name="Submissions S."/>
        </authorList>
    </citation>
    <scope>NUCLEOTIDE SEQUENCE [LARGE SCALE GENOMIC DNA]</scope>
    <source>
        <strain evidence="2">DSM 22224</strain>
    </source>
</reference>
<dbReference type="AlphaFoldDB" id="A0A1T4U4R7"/>
<dbReference type="STRING" id="634771.SAMN04488128_10937"/>
<accession>A0A1T4U4R7</accession>
<evidence type="ECO:0000313" key="1">
    <source>
        <dbReference type="EMBL" id="SKA47752.1"/>
    </source>
</evidence>
<dbReference type="Proteomes" id="UP000190367">
    <property type="component" value="Unassembled WGS sequence"/>
</dbReference>
<proteinExistence type="predicted"/>
<gene>
    <name evidence="1" type="ORF">SAMN04488128_10937</name>
</gene>